<evidence type="ECO:0000256" key="1">
    <source>
        <dbReference type="SAM" id="Phobius"/>
    </source>
</evidence>
<proteinExistence type="predicted"/>
<comment type="caution">
    <text evidence="2">The sequence shown here is derived from an EMBL/GenBank/DDBJ whole genome shotgun (WGS) entry which is preliminary data.</text>
</comment>
<reference evidence="2" key="1">
    <citation type="journal article" date="2015" name="Nature">
        <title>Complex archaea that bridge the gap between prokaryotes and eukaryotes.</title>
        <authorList>
            <person name="Spang A."/>
            <person name="Saw J.H."/>
            <person name="Jorgensen S.L."/>
            <person name="Zaremba-Niedzwiedzka K."/>
            <person name="Martijn J."/>
            <person name="Lind A.E."/>
            <person name="van Eijk R."/>
            <person name="Schleper C."/>
            <person name="Guy L."/>
            <person name="Ettema T.J."/>
        </authorList>
    </citation>
    <scope>NUCLEOTIDE SEQUENCE</scope>
</reference>
<organism evidence="2">
    <name type="scientific">marine sediment metagenome</name>
    <dbReference type="NCBI Taxonomy" id="412755"/>
    <lineage>
        <taxon>unclassified sequences</taxon>
        <taxon>metagenomes</taxon>
        <taxon>ecological metagenomes</taxon>
    </lineage>
</organism>
<keyword evidence="1" id="KW-0472">Membrane</keyword>
<name>A0A0F9S9W4_9ZZZZ</name>
<dbReference type="EMBL" id="LAZR01000740">
    <property type="protein sequence ID" value="KKN59082.1"/>
    <property type="molecule type" value="Genomic_DNA"/>
</dbReference>
<sequence length="81" mass="8718">MNTADESNDKVWKGYVRAKLEEIHADLSFLRDGNKDQTTAISNNSKDISSLKAKVTLLITLTILILGGLLGIAYKVIGVGG</sequence>
<gene>
    <name evidence="2" type="ORF">LCGC14_0545620</name>
</gene>
<feature type="transmembrane region" description="Helical" evidence="1">
    <location>
        <begin position="55"/>
        <end position="77"/>
    </location>
</feature>
<dbReference type="AlphaFoldDB" id="A0A0F9S9W4"/>
<keyword evidence="1" id="KW-0812">Transmembrane</keyword>
<evidence type="ECO:0000313" key="2">
    <source>
        <dbReference type="EMBL" id="KKN59082.1"/>
    </source>
</evidence>
<keyword evidence="1" id="KW-1133">Transmembrane helix</keyword>
<protein>
    <submittedName>
        <fullName evidence="2">Uncharacterized protein</fullName>
    </submittedName>
</protein>
<accession>A0A0F9S9W4</accession>